<comment type="similarity">
    <text evidence="4">Belongs to the cytochrome P450 family.</text>
</comment>
<evidence type="ECO:0000256" key="2">
    <source>
        <dbReference type="ARBA" id="ARBA00004174"/>
    </source>
</evidence>
<dbReference type="EMBL" id="ABJB010684242">
    <property type="status" value="NOT_ANNOTATED_CDS"/>
    <property type="molecule type" value="Genomic_DNA"/>
</dbReference>
<protein>
    <submittedName>
        <fullName evidence="14 15">Cytochrome P450, putative</fullName>
        <ecNumber evidence="14">1.14.14.1</ecNumber>
    </submittedName>
</protein>
<dbReference type="InterPro" id="IPR036396">
    <property type="entry name" value="Cyt_P450_sf"/>
</dbReference>
<comment type="cofactor">
    <cofactor evidence="1">
        <name>heme</name>
        <dbReference type="ChEBI" id="CHEBI:30413"/>
    </cofactor>
</comment>
<evidence type="ECO:0000256" key="3">
    <source>
        <dbReference type="ARBA" id="ARBA00004406"/>
    </source>
</evidence>
<dbReference type="AlphaFoldDB" id="B7QEH8"/>
<keyword evidence="9 14" id="KW-0560">Oxidoreductase</keyword>
<keyword evidence="6" id="KW-0479">Metal-binding</keyword>
<dbReference type="VEuPathDB" id="VectorBase:ISCI013158"/>
<evidence type="ECO:0000256" key="5">
    <source>
        <dbReference type="ARBA" id="ARBA00022617"/>
    </source>
</evidence>
<keyword evidence="16" id="KW-1185">Reference proteome</keyword>
<evidence type="ECO:0000256" key="7">
    <source>
        <dbReference type="ARBA" id="ARBA00022824"/>
    </source>
</evidence>
<evidence type="ECO:0000256" key="9">
    <source>
        <dbReference type="ARBA" id="ARBA00023002"/>
    </source>
</evidence>
<evidence type="ECO:0000256" key="8">
    <source>
        <dbReference type="ARBA" id="ARBA00022848"/>
    </source>
</evidence>
<keyword evidence="7" id="KW-0256">Endoplasmic reticulum</keyword>
<proteinExistence type="inferred from homology"/>
<keyword evidence="5" id="KW-0349">Heme</keyword>
<accession>B7QEH8</accession>
<keyword evidence="11" id="KW-0503">Monooxygenase</keyword>
<evidence type="ECO:0000256" key="6">
    <source>
        <dbReference type="ARBA" id="ARBA00022723"/>
    </source>
</evidence>
<evidence type="ECO:0000256" key="10">
    <source>
        <dbReference type="ARBA" id="ARBA00023004"/>
    </source>
</evidence>
<evidence type="ECO:0000256" key="1">
    <source>
        <dbReference type="ARBA" id="ARBA00001971"/>
    </source>
</evidence>
<dbReference type="EMBL" id="ABJB010477622">
    <property type="status" value="NOT_ANNOTATED_CDS"/>
    <property type="molecule type" value="Genomic_DNA"/>
</dbReference>
<keyword evidence="8" id="KW-0492">Microsome</keyword>
<evidence type="ECO:0000313" key="16">
    <source>
        <dbReference type="Proteomes" id="UP000001555"/>
    </source>
</evidence>
<keyword evidence="12" id="KW-0472">Membrane</keyword>
<dbReference type="EC" id="1.14.14.1" evidence="14"/>
<sequence>MNTNILFLGGFETSATALSFITYALGKHPDVQEKVRQEVKEALNEGVQRGERRPYPEVGFPAFRNGTPKLRGNQACLCRARLHCCQDDGALLLGTRRITEGK</sequence>
<evidence type="ECO:0000313" key="14">
    <source>
        <dbReference type="EMBL" id="EEC17250.1"/>
    </source>
</evidence>
<dbReference type="HOGENOM" id="CLU_2280479_0_0_1"/>
<dbReference type="GO" id="GO:0016712">
    <property type="term" value="F:oxidoreductase activity, acting on paired donors, with incorporation or reduction of molecular oxygen, reduced flavin or flavoprotein as one donor, and incorporation of one atom of oxygen"/>
    <property type="evidence" value="ECO:0007669"/>
    <property type="project" value="UniProtKB-EC"/>
</dbReference>
<dbReference type="PANTHER" id="PTHR24292:SF102">
    <property type="entry name" value="CYTOCHROME P450 FAMILY-RELATED"/>
    <property type="match status" value="1"/>
</dbReference>
<dbReference type="GO" id="GO:0005789">
    <property type="term" value="C:endoplasmic reticulum membrane"/>
    <property type="evidence" value="ECO:0007669"/>
    <property type="project" value="UniProtKB-SubCell"/>
</dbReference>
<dbReference type="EMBL" id="ABJB011011420">
    <property type="status" value="NOT_ANNOTATED_CDS"/>
    <property type="molecule type" value="Genomic_DNA"/>
</dbReference>
<dbReference type="Pfam" id="PF00067">
    <property type="entry name" value="p450"/>
    <property type="match status" value="1"/>
</dbReference>
<evidence type="ECO:0000256" key="12">
    <source>
        <dbReference type="ARBA" id="ARBA00023136"/>
    </source>
</evidence>
<reference evidence="15" key="2">
    <citation type="submission" date="2020-05" db="UniProtKB">
        <authorList>
            <consortium name="EnsemblMetazoa"/>
        </authorList>
    </citation>
    <scope>IDENTIFICATION</scope>
    <source>
        <strain evidence="15">wikel</strain>
    </source>
</reference>
<name>B7QEH8_IXOSC</name>
<feature type="region of interest" description="Disordered" evidence="13">
    <location>
        <begin position="43"/>
        <end position="64"/>
    </location>
</feature>
<feature type="compositionally biased region" description="Basic and acidic residues" evidence="13">
    <location>
        <begin position="43"/>
        <end position="55"/>
    </location>
</feature>
<evidence type="ECO:0000256" key="13">
    <source>
        <dbReference type="SAM" id="MobiDB-lite"/>
    </source>
</evidence>
<gene>
    <name evidence="14" type="ORF">IscW_ISCW013158</name>
</gene>
<dbReference type="InterPro" id="IPR001128">
    <property type="entry name" value="Cyt_P450"/>
</dbReference>
<dbReference type="InParanoid" id="B7QEH8"/>
<evidence type="ECO:0000256" key="11">
    <source>
        <dbReference type="ARBA" id="ARBA00023033"/>
    </source>
</evidence>
<dbReference type="VEuPathDB" id="VectorBase:ISCW013158"/>
<keyword evidence="10" id="KW-0408">Iron</keyword>
<dbReference type="Proteomes" id="UP000001555">
    <property type="component" value="Unassembled WGS sequence"/>
</dbReference>
<dbReference type="PANTHER" id="PTHR24292">
    <property type="entry name" value="CYTOCHROME P450"/>
    <property type="match status" value="1"/>
</dbReference>
<comment type="subcellular location">
    <subcellularLocation>
        <location evidence="3">Endoplasmic reticulum membrane</location>
        <topology evidence="3">Peripheral membrane protein</topology>
    </subcellularLocation>
    <subcellularLocation>
        <location evidence="2">Microsome membrane</location>
        <topology evidence="2">Peripheral membrane protein</topology>
    </subcellularLocation>
</comment>
<dbReference type="GO" id="GO:0005506">
    <property type="term" value="F:iron ion binding"/>
    <property type="evidence" value="ECO:0007669"/>
    <property type="project" value="InterPro"/>
</dbReference>
<dbReference type="GO" id="GO:0020037">
    <property type="term" value="F:heme binding"/>
    <property type="evidence" value="ECO:0007669"/>
    <property type="project" value="InterPro"/>
</dbReference>
<dbReference type="SUPFAM" id="SSF48264">
    <property type="entry name" value="Cytochrome P450"/>
    <property type="match status" value="1"/>
</dbReference>
<dbReference type="InterPro" id="IPR050476">
    <property type="entry name" value="Insect_CytP450_Detox"/>
</dbReference>
<dbReference type="PaxDb" id="6945-B7QEH8"/>
<dbReference type="Gene3D" id="1.10.630.10">
    <property type="entry name" value="Cytochrome P450"/>
    <property type="match status" value="1"/>
</dbReference>
<reference evidence="14 16" key="1">
    <citation type="submission" date="2008-03" db="EMBL/GenBank/DDBJ databases">
        <title>Annotation of Ixodes scapularis.</title>
        <authorList>
            <consortium name="Ixodes scapularis Genome Project Consortium"/>
            <person name="Caler E."/>
            <person name="Hannick L.I."/>
            <person name="Bidwell S."/>
            <person name="Joardar V."/>
            <person name="Thiagarajan M."/>
            <person name="Amedeo P."/>
            <person name="Galinsky K.J."/>
            <person name="Schobel S."/>
            <person name="Inman J."/>
            <person name="Hostetler J."/>
            <person name="Miller J."/>
            <person name="Hammond M."/>
            <person name="Megy K."/>
            <person name="Lawson D."/>
            <person name="Kodira C."/>
            <person name="Sutton G."/>
            <person name="Meyer J."/>
            <person name="Hill C.A."/>
            <person name="Birren B."/>
            <person name="Nene V."/>
            <person name="Collins F."/>
            <person name="Alarcon-Chaidez F."/>
            <person name="Wikel S."/>
            <person name="Strausberg R."/>
        </authorList>
    </citation>
    <scope>NUCLEOTIDE SEQUENCE [LARGE SCALE GENOMIC DNA]</scope>
    <source>
        <strain evidence="16">Wikel</strain>
        <strain evidence="14">Wikel colony</strain>
    </source>
</reference>
<dbReference type="EnsemblMetazoa" id="ISCW013158-RA">
    <property type="protein sequence ID" value="ISCW013158-PA"/>
    <property type="gene ID" value="ISCW013158"/>
</dbReference>
<evidence type="ECO:0000256" key="4">
    <source>
        <dbReference type="ARBA" id="ARBA00010617"/>
    </source>
</evidence>
<dbReference type="EMBL" id="DS921189">
    <property type="protein sequence ID" value="EEC17250.1"/>
    <property type="molecule type" value="Genomic_DNA"/>
</dbReference>
<evidence type="ECO:0000313" key="15">
    <source>
        <dbReference type="EnsemblMetazoa" id="ISCW013158-PA"/>
    </source>
</evidence>
<organism>
    <name type="scientific">Ixodes scapularis</name>
    <name type="common">Black-legged tick</name>
    <name type="synonym">Deer tick</name>
    <dbReference type="NCBI Taxonomy" id="6945"/>
    <lineage>
        <taxon>Eukaryota</taxon>
        <taxon>Metazoa</taxon>
        <taxon>Ecdysozoa</taxon>
        <taxon>Arthropoda</taxon>
        <taxon>Chelicerata</taxon>
        <taxon>Arachnida</taxon>
        <taxon>Acari</taxon>
        <taxon>Parasitiformes</taxon>
        <taxon>Ixodida</taxon>
        <taxon>Ixodoidea</taxon>
        <taxon>Ixodidae</taxon>
        <taxon>Ixodinae</taxon>
        <taxon>Ixodes</taxon>
    </lineage>
</organism>